<protein>
    <submittedName>
        <fullName evidence="1">Uncharacterized protein</fullName>
    </submittedName>
</protein>
<organism evidence="1 2">
    <name type="scientific">Hyella patelloides LEGE 07179</name>
    <dbReference type="NCBI Taxonomy" id="945734"/>
    <lineage>
        <taxon>Bacteria</taxon>
        <taxon>Bacillati</taxon>
        <taxon>Cyanobacteriota</taxon>
        <taxon>Cyanophyceae</taxon>
        <taxon>Pleurocapsales</taxon>
        <taxon>Hyellaceae</taxon>
        <taxon>Hyella</taxon>
    </lineage>
</organism>
<name>A0A563VM78_9CYAN</name>
<dbReference type="OrthoDB" id="560787at2"/>
<reference evidence="1 2" key="1">
    <citation type="submission" date="2019-01" db="EMBL/GenBank/DDBJ databases">
        <authorList>
            <person name="Brito A."/>
        </authorList>
    </citation>
    <scope>NUCLEOTIDE SEQUENCE [LARGE SCALE GENOMIC DNA]</scope>
    <source>
        <strain evidence="1">1</strain>
    </source>
</reference>
<accession>A0A563VM78</accession>
<keyword evidence="2" id="KW-1185">Reference proteome</keyword>
<dbReference type="AlphaFoldDB" id="A0A563VM78"/>
<dbReference type="EMBL" id="CAACVJ010000061">
    <property type="protein sequence ID" value="VEP12564.1"/>
    <property type="molecule type" value="Genomic_DNA"/>
</dbReference>
<gene>
    <name evidence="1" type="ORF">H1P_1530016</name>
</gene>
<dbReference type="RefSeq" id="WP_144870557.1">
    <property type="nucleotide sequence ID" value="NZ_LR213904.1"/>
</dbReference>
<dbReference type="Proteomes" id="UP000320055">
    <property type="component" value="Unassembled WGS sequence"/>
</dbReference>
<evidence type="ECO:0000313" key="1">
    <source>
        <dbReference type="EMBL" id="VEP12564.1"/>
    </source>
</evidence>
<evidence type="ECO:0000313" key="2">
    <source>
        <dbReference type="Proteomes" id="UP000320055"/>
    </source>
</evidence>
<sequence>MNGLSKYWQICRLSLANNQGYEFKEITAAQEFSQNLSSTEAINTLLPSFNSNSSVAGLCLRCYISYPILKSCQKLAALFSSNDNFNYRDLLPFVLNDDGQQEIILAEDGKTQLIIDRDGNTQAAQYRLFTVEIVASYKSDNSSMSLDNWAFLQTKQHPELKKFLAEFGFQHLSDWAMLNSTGVKQIAQLTTSDRQLIEVFHAVYRRDRRQQKVKRMGKCPNPTQEQLQEMQTLLRERNCIFPSAKSVFAALKKVASLLRQYDIWSYREPLEIYEPDSGNYAFRNDLPTENSNNALASEEQELLNFIQDSLNKALVTAIKQTISTRIAKLNKSTKYRPFAAKFVTGLELYYCQKKSLGEIAPLLGFSNWSQARRVLNPGDILNTVRTQTVQRLLTIILQKTQNLGLTDTSPSANDLQSLSIQIEAFADEAVFQAATAEIKSGKHRDLQSLYAQKIRLYCQQSSS</sequence>
<proteinExistence type="predicted"/>